<protein>
    <submittedName>
        <fullName evidence="1">Uncharacterized protein</fullName>
    </submittedName>
</protein>
<evidence type="ECO:0000313" key="2">
    <source>
        <dbReference type="Proteomes" id="UP000193100"/>
    </source>
</evidence>
<dbReference type="RefSeq" id="WP_085681445.1">
    <property type="nucleotide sequence ID" value="NZ_CP020931.1"/>
</dbReference>
<organism evidence="1 2">
    <name type="scientific">Marinobacter salarius</name>
    <dbReference type="NCBI Taxonomy" id="1420917"/>
    <lineage>
        <taxon>Bacteria</taxon>
        <taxon>Pseudomonadati</taxon>
        <taxon>Pseudomonadota</taxon>
        <taxon>Gammaproteobacteria</taxon>
        <taxon>Pseudomonadales</taxon>
        <taxon>Marinobacteraceae</taxon>
        <taxon>Marinobacter</taxon>
    </lineage>
</organism>
<sequence>MTISIPGIRNKHGATTADVVAEQIALCKANLFTIEKVAFFRRPREKRDEINRRLRGCHDFMGMAGSRKFGCLYREVGLNPEIPVVCEHAIPVSAMVSLYEAGIPFEELVFFPVARIARTSDQKFGRLGLTKSGHDLERPFLRYHTAGIEVETHFGEKISCKDWSIEDHWNLVDETPELSNIRQEVMDKLSVDQCTV</sequence>
<evidence type="ECO:0000313" key="1">
    <source>
        <dbReference type="EMBL" id="ARM85102.1"/>
    </source>
</evidence>
<name>A0A1W6KCR4_9GAMM</name>
<dbReference type="Proteomes" id="UP000193100">
    <property type="component" value="Chromosome"/>
</dbReference>
<accession>A0A1W6KCR4</accession>
<dbReference type="EMBL" id="CP020931">
    <property type="protein sequence ID" value="ARM85102.1"/>
    <property type="molecule type" value="Genomic_DNA"/>
</dbReference>
<reference evidence="1 2" key="1">
    <citation type="submission" date="2017-04" db="EMBL/GenBank/DDBJ databases">
        <title>Genome Sequence of Marinobacter salarius strain SMR5 Isolated from a culture of the Diatom Skeletonema marinoi.</title>
        <authorList>
            <person name="Topel M."/>
            <person name="Pinder M.I.M."/>
            <person name="Johansson O.N."/>
            <person name="Kourtchenko O."/>
            <person name="Godhe A."/>
            <person name="Clarke A.K."/>
        </authorList>
    </citation>
    <scope>NUCLEOTIDE SEQUENCE [LARGE SCALE GENOMIC DNA]</scope>
    <source>
        <strain evidence="1 2">SMR5</strain>
    </source>
</reference>
<gene>
    <name evidence="1" type="ORF">MARSALSMR5_03057</name>
</gene>
<proteinExistence type="predicted"/>
<dbReference type="GeneID" id="77256986"/>
<dbReference type="AlphaFoldDB" id="A0A1W6KCR4"/>